<reference evidence="3" key="1">
    <citation type="submission" date="2021-01" db="EMBL/GenBank/DDBJ databases">
        <authorList>
            <person name="Corre E."/>
            <person name="Pelletier E."/>
            <person name="Niang G."/>
            <person name="Scheremetjew M."/>
            <person name="Finn R."/>
            <person name="Kale V."/>
            <person name="Holt S."/>
            <person name="Cochrane G."/>
            <person name="Meng A."/>
            <person name="Brown T."/>
            <person name="Cohen L."/>
        </authorList>
    </citation>
    <scope>NUCLEOTIDE SEQUENCE</scope>
    <source>
        <strain evidence="3">CCAP 1951/1</strain>
    </source>
</reference>
<gene>
    <name evidence="3" type="ORF">NDES1114_LOCUS805</name>
</gene>
<sequence>MGSARCVVVSCASMVVLALAAAALLLALPQDTPSREREAVLTRRVQEVASGRADRRTRHPLPLPPATTNDASQTEVAPPSAETNVAPPTAPATTPEPTTEAPFGPGEPTSGTRWDLSDRGKTPEFPITECTTPTERSTLARCHMVVPLYIVIMNKYDEAVPLAYNASTVRLVTSRNATHEIAVRVQTIFVDNTGCGRKHRVHRPDANFFESHAEYVGARFNCEQWHETVAKLKSEIGLETIVPPVPLTFGPTQNLMHQDAHERRGVPRMLWAHSDGRLKHIGALERSALNAALLRHPFCVAFTHYDILAVFDVHSTVELVGDWDNYLWYHGDVDYYGRCRHAQLPWSELGGPDVEHVGKGSSTAASFGGNSKIKRRFDVQGRMFSEYHRLRKESLQVDRFELPPKNKKNVGVSVEYFNATRMPDPGTISDAVSRHMRRWMFPWRFIQHRRDDNDAGTAGVLLKIEYLPVDLDREDRPPREGALIESLKAAVGADVVEVYVPD</sequence>
<name>A0A7S1KY87_NEODS</name>
<feature type="chain" id="PRO_5031459642" evidence="2">
    <location>
        <begin position="23"/>
        <end position="502"/>
    </location>
</feature>
<evidence type="ECO:0000313" key="3">
    <source>
        <dbReference type="EMBL" id="CAD9089122.1"/>
    </source>
</evidence>
<feature type="region of interest" description="Disordered" evidence="1">
    <location>
        <begin position="46"/>
        <end position="130"/>
    </location>
</feature>
<organism evidence="3">
    <name type="scientific">Neobodo designis</name>
    <name type="common">Flagellated protozoan</name>
    <name type="synonym">Bodo designis</name>
    <dbReference type="NCBI Taxonomy" id="312471"/>
    <lineage>
        <taxon>Eukaryota</taxon>
        <taxon>Discoba</taxon>
        <taxon>Euglenozoa</taxon>
        <taxon>Kinetoplastea</taxon>
        <taxon>Metakinetoplastina</taxon>
        <taxon>Neobodonida</taxon>
        <taxon>Neobodo</taxon>
    </lineage>
</organism>
<accession>A0A7S1KY87</accession>
<evidence type="ECO:0000256" key="1">
    <source>
        <dbReference type="SAM" id="MobiDB-lite"/>
    </source>
</evidence>
<keyword evidence="2" id="KW-0732">Signal</keyword>
<dbReference type="EMBL" id="HBGF01001173">
    <property type="protein sequence ID" value="CAD9089122.1"/>
    <property type="molecule type" value="Transcribed_RNA"/>
</dbReference>
<proteinExistence type="predicted"/>
<feature type="signal peptide" evidence="2">
    <location>
        <begin position="1"/>
        <end position="22"/>
    </location>
</feature>
<feature type="compositionally biased region" description="Polar residues" evidence="1">
    <location>
        <begin position="66"/>
        <end position="75"/>
    </location>
</feature>
<evidence type="ECO:0000256" key="2">
    <source>
        <dbReference type="SAM" id="SignalP"/>
    </source>
</evidence>
<feature type="compositionally biased region" description="Low complexity" evidence="1">
    <location>
        <begin position="81"/>
        <end position="109"/>
    </location>
</feature>
<protein>
    <submittedName>
        <fullName evidence="3">Uncharacterized protein</fullName>
    </submittedName>
</protein>
<dbReference type="AlphaFoldDB" id="A0A7S1KY87"/>